<feature type="binding site" evidence="7">
    <location>
        <position position="466"/>
    </location>
    <ligand>
        <name>[4Fe-4S] cluster</name>
        <dbReference type="ChEBI" id="CHEBI:49883"/>
    </ligand>
</feature>
<feature type="binding site" evidence="7">
    <location>
        <position position="412"/>
    </location>
    <ligand>
        <name>[4Fe-4S] cluster</name>
        <dbReference type="ChEBI" id="CHEBI:49883"/>
    </ligand>
</feature>
<dbReference type="RefSeq" id="WP_183785267.1">
    <property type="nucleotide sequence ID" value="NZ_JANBBF010000010.1"/>
</dbReference>
<dbReference type="SUPFAM" id="SSF53271">
    <property type="entry name" value="PRTase-like"/>
    <property type="match status" value="1"/>
</dbReference>
<evidence type="ECO:0000256" key="6">
    <source>
        <dbReference type="ARBA" id="ARBA00022962"/>
    </source>
</evidence>
<feature type="binding site" evidence="7">
    <location>
        <position position="376"/>
    </location>
    <ligand>
        <name>Mg(2+)</name>
        <dbReference type="ChEBI" id="CHEBI:18420"/>
    </ligand>
</feature>
<evidence type="ECO:0000256" key="8">
    <source>
        <dbReference type="PIRNR" id="PIRNR000485"/>
    </source>
</evidence>
<dbReference type="PIRSF" id="PIRSF000485">
    <property type="entry name" value="Amd_phspho_trans"/>
    <property type="match status" value="1"/>
</dbReference>
<feature type="region of interest" description="Disordered" evidence="9">
    <location>
        <begin position="1"/>
        <end position="25"/>
    </location>
</feature>
<keyword evidence="5 7" id="KW-0658">Purine biosynthesis</keyword>
<evidence type="ECO:0000256" key="7">
    <source>
        <dbReference type="HAMAP-Rule" id="MF_01931"/>
    </source>
</evidence>
<evidence type="ECO:0000256" key="1">
    <source>
        <dbReference type="ARBA" id="ARBA00005209"/>
    </source>
</evidence>
<dbReference type="CDD" id="cd06223">
    <property type="entry name" value="PRTases_typeI"/>
    <property type="match status" value="1"/>
</dbReference>
<keyword evidence="7" id="KW-0479">Metal-binding</keyword>
<reference evidence="11 12" key="1">
    <citation type="submission" date="2024-09" db="EMBL/GenBank/DDBJ databases">
        <title>The Natural Products Discovery Center: Release of the First 8490 Sequenced Strains for Exploring Actinobacteria Biosynthetic Diversity.</title>
        <authorList>
            <person name="Kalkreuter E."/>
            <person name="Kautsar S.A."/>
            <person name="Yang D."/>
            <person name="Bader C.D."/>
            <person name="Teijaro C.N."/>
            <person name="Fluegel L."/>
            <person name="Davis C.M."/>
            <person name="Simpson J.R."/>
            <person name="Lauterbach L."/>
            <person name="Steele A.D."/>
            <person name="Gui C."/>
            <person name="Meng S."/>
            <person name="Li G."/>
            <person name="Viehrig K."/>
            <person name="Ye F."/>
            <person name="Su P."/>
            <person name="Kiefer A.F."/>
            <person name="Nichols A."/>
            <person name="Cepeda A.J."/>
            <person name="Yan W."/>
            <person name="Fan B."/>
            <person name="Jiang Y."/>
            <person name="Adhikari A."/>
            <person name="Zheng C.-J."/>
            <person name="Schuster L."/>
            <person name="Cowan T.M."/>
            <person name="Smanski M.J."/>
            <person name="Chevrette M.G."/>
            <person name="De Carvalho L.P.S."/>
            <person name="Shen B."/>
        </authorList>
    </citation>
    <scope>NUCLEOTIDE SEQUENCE [LARGE SCALE GENOMIC DNA]</scope>
    <source>
        <strain evidence="11 12">NPDC060353</strain>
    </source>
</reference>
<evidence type="ECO:0000256" key="5">
    <source>
        <dbReference type="ARBA" id="ARBA00022755"/>
    </source>
</evidence>
<proteinExistence type="inferred from homology"/>
<dbReference type="InterPro" id="IPR000836">
    <property type="entry name" value="PRTase_dom"/>
</dbReference>
<keyword evidence="4 7" id="KW-0808">Transferase</keyword>
<feature type="domain" description="Glutamine amidotransferase type-2" evidence="10">
    <location>
        <begin position="28"/>
        <end position="251"/>
    </location>
</feature>
<protein>
    <recommendedName>
        <fullName evidence="7">Amidophosphoribosyltransferase</fullName>
        <shortName evidence="7">ATase</shortName>
        <ecNumber evidence="7">2.4.2.14</ecNumber>
    </recommendedName>
    <alternativeName>
        <fullName evidence="7">Glutamine phosphoribosylpyrophosphate amidotransferase</fullName>
        <shortName evidence="7">GPATase</shortName>
    </alternativeName>
</protein>
<dbReference type="SUPFAM" id="SSF56235">
    <property type="entry name" value="N-terminal nucleophile aminohydrolases (Ntn hydrolases)"/>
    <property type="match status" value="1"/>
</dbReference>
<keyword evidence="7" id="KW-0411">Iron-sulfur</keyword>
<dbReference type="Pfam" id="PF13522">
    <property type="entry name" value="GATase_6"/>
    <property type="match status" value="1"/>
</dbReference>
<feature type="binding site" evidence="7">
    <location>
        <position position="266"/>
    </location>
    <ligand>
        <name>[4Fe-4S] cluster</name>
        <dbReference type="ChEBI" id="CHEBI:49883"/>
    </ligand>
</feature>
<dbReference type="InterPro" id="IPR005854">
    <property type="entry name" value="PurF"/>
</dbReference>
<evidence type="ECO:0000256" key="4">
    <source>
        <dbReference type="ARBA" id="ARBA00022679"/>
    </source>
</evidence>
<dbReference type="CDD" id="cd00715">
    <property type="entry name" value="GPATase_N"/>
    <property type="match status" value="1"/>
</dbReference>
<keyword evidence="7" id="KW-0408">Iron</keyword>
<dbReference type="Proteomes" id="UP001598673">
    <property type="component" value="Unassembled WGS sequence"/>
</dbReference>
<dbReference type="EC" id="2.4.2.14" evidence="7"/>
<dbReference type="PROSITE" id="PS51278">
    <property type="entry name" value="GATASE_TYPE_2"/>
    <property type="match status" value="1"/>
</dbReference>
<comment type="pathway">
    <text evidence="1 7 8">Purine metabolism; IMP biosynthesis via de novo pathway; N(1)-(5-phospho-D-ribosyl)glycinamide from 5-phospho-alpha-D-ribose 1-diphosphate: step 1/2.</text>
</comment>
<accession>A0ABW6G0A6</accession>
<evidence type="ECO:0000256" key="2">
    <source>
        <dbReference type="ARBA" id="ARBA00010138"/>
    </source>
</evidence>
<evidence type="ECO:0000256" key="9">
    <source>
        <dbReference type="SAM" id="MobiDB-lite"/>
    </source>
</evidence>
<feature type="binding site" evidence="7">
    <location>
        <position position="463"/>
    </location>
    <ligand>
        <name>[4Fe-4S] cluster</name>
        <dbReference type="ChEBI" id="CHEBI:49883"/>
    </ligand>
</feature>
<dbReference type="NCBIfam" id="TIGR01134">
    <property type="entry name" value="purF"/>
    <property type="match status" value="1"/>
</dbReference>
<feature type="binding site" evidence="7">
    <location>
        <position position="375"/>
    </location>
    <ligand>
        <name>Mg(2+)</name>
        <dbReference type="ChEBI" id="CHEBI:18420"/>
    </ligand>
</feature>
<dbReference type="InterPro" id="IPR017932">
    <property type="entry name" value="GATase_2_dom"/>
</dbReference>
<dbReference type="Gene3D" id="3.40.50.2020">
    <property type="match status" value="1"/>
</dbReference>
<dbReference type="InterPro" id="IPR029055">
    <property type="entry name" value="Ntn_hydrolases_N"/>
</dbReference>
<gene>
    <name evidence="7 11" type="primary">purF</name>
    <name evidence="11" type="ORF">ACFWGY_04770</name>
</gene>
<evidence type="ECO:0000313" key="12">
    <source>
        <dbReference type="Proteomes" id="UP001598673"/>
    </source>
</evidence>
<dbReference type="InterPro" id="IPR029057">
    <property type="entry name" value="PRTase-like"/>
</dbReference>
<dbReference type="GO" id="GO:0004044">
    <property type="term" value="F:amidophosphoribosyltransferase activity"/>
    <property type="evidence" value="ECO:0007669"/>
    <property type="project" value="UniProtKB-EC"/>
</dbReference>
<evidence type="ECO:0000313" key="11">
    <source>
        <dbReference type="EMBL" id="MFD6792628.1"/>
    </source>
</evidence>
<dbReference type="InterPro" id="IPR035584">
    <property type="entry name" value="PurF_N"/>
</dbReference>
<keyword evidence="12" id="KW-1185">Reference proteome</keyword>
<comment type="cofactor">
    <cofactor evidence="7">
        <name>Mg(2+)</name>
        <dbReference type="ChEBI" id="CHEBI:18420"/>
    </cofactor>
    <text evidence="7">Binds 1 Mg(2+) ion per subunit.</text>
</comment>
<feature type="binding site" evidence="7">
    <location>
        <position position="313"/>
    </location>
    <ligand>
        <name>Mg(2+)</name>
        <dbReference type="ChEBI" id="CHEBI:18420"/>
    </ligand>
</feature>
<dbReference type="Gene3D" id="3.60.20.10">
    <property type="entry name" value="Glutamine Phosphoribosylpyrophosphate, subunit 1, domain 1"/>
    <property type="match status" value="1"/>
</dbReference>
<dbReference type="PANTHER" id="PTHR11907">
    <property type="entry name" value="AMIDOPHOSPHORIBOSYLTRANSFERASE"/>
    <property type="match status" value="1"/>
</dbReference>
<comment type="function">
    <text evidence="7">Catalyzes the formation of phosphoribosylamine from phosphoribosylpyrophosphate (PRPP) and glutamine.</text>
</comment>
<evidence type="ECO:0000259" key="10">
    <source>
        <dbReference type="PROSITE" id="PS51278"/>
    </source>
</evidence>
<comment type="similarity">
    <text evidence="2 7 8">In the C-terminal section; belongs to the purine/pyrimidine phosphoribosyltransferase family.</text>
</comment>
<keyword evidence="7" id="KW-0004">4Fe-4S</keyword>
<keyword evidence="3 7" id="KW-0328">Glycosyltransferase</keyword>
<keyword evidence="7" id="KW-0460">Magnesium</keyword>
<comment type="cofactor">
    <cofactor evidence="7">
        <name>[4Fe-4S] cluster</name>
        <dbReference type="ChEBI" id="CHEBI:49883"/>
    </cofactor>
    <text evidence="7">Binds 1 [4Fe-4S] cluster per subunit.</text>
</comment>
<evidence type="ECO:0000256" key="3">
    <source>
        <dbReference type="ARBA" id="ARBA00022676"/>
    </source>
</evidence>
<dbReference type="HAMAP" id="MF_01931">
    <property type="entry name" value="PurF"/>
    <property type="match status" value="1"/>
</dbReference>
<keyword evidence="6 7" id="KW-0315">Glutamine amidotransferase</keyword>
<comment type="catalytic activity">
    <reaction evidence="7 8">
        <text>5-phospho-beta-D-ribosylamine + L-glutamate + diphosphate = 5-phospho-alpha-D-ribose 1-diphosphate + L-glutamine + H2O</text>
        <dbReference type="Rhea" id="RHEA:14905"/>
        <dbReference type="ChEBI" id="CHEBI:15377"/>
        <dbReference type="ChEBI" id="CHEBI:29985"/>
        <dbReference type="ChEBI" id="CHEBI:33019"/>
        <dbReference type="ChEBI" id="CHEBI:58017"/>
        <dbReference type="ChEBI" id="CHEBI:58359"/>
        <dbReference type="ChEBI" id="CHEBI:58681"/>
        <dbReference type="EC" id="2.4.2.14"/>
    </reaction>
</comment>
<organism evidence="11 12">
    <name type="scientific">Prauserella salsuginis</name>
    <dbReference type="NCBI Taxonomy" id="387889"/>
    <lineage>
        <taxon>Bacteria</taxon>
        <taxon>Bacillati</taxon>
        <taxon>Actinomycetota</taxon>
        <taxon>Actinomycetes</taxon>
        <taxon>Pseudonocardiales</taxon>
        <taxon>Pseudonocardiaceae</taxon>
        <taxon>Prauserella</taxon>
        <taxon>Prauserella salsuginis group</taxon>
    </lineage>
</organism>
<sequence length="512" mass="54170">MLGDHHEPSPASVTDPDGQPEAEPREECGVFGVWAPGEDVAKLAYYGLYALQHRGQEAAGISAGDGRHVVVFKDLGLVSQVFDEKSLSSLQGHVAVGHCRYSTTGGSSWENAQPTFRTTGAGSGIALGHNGNLVNTHELHERARELGVVSKNGATTDSDLICGLLAATAADQGIEAAAAALLPSLRGAFCLTFSDESTLYAARDPQGFRPLVLGRLERGWVAASETAALDIVGASFVREVEPGELIAIDADGIRSTRFANPEPKGCIFEYVYLARPDTTISGRSVHATRVDIGRRLADEYPADADLVIPVPESGTPAAIGYAQASGIPYGQGLVKNSYVGRTFIQPSQTIRQLGIRLKLNPLRDVIRGKRLVVVDDSIVRGNTQRALVRMLRESGAVEVHVRIASPPVRWPCFYGIDFASRAELVANGADLDGIRRAIGADSLGYASVDSLVAAAEQPRNRVCAACFDGEYPVALPDEALIGKHMLENLGGASQELPVAGAGYGAEDAVGRP</sequence>
<comment type="caution">
    <text evidence="11">The sequence shown here is derived from an EMBL/GenBank/DDBJ whole genome shotgun (WGS) entry which is preliminary data.</text>
</comment>
<name>A0ABW6G0A6_9PSEU</name>
<feature type="active site" description="Nucleophile" evidence="7">
    <location>
        <position position="28"/>
    </location>
</feature>
<dbReference type="EMBL" id="JBHXCV010000002">
    <property type="protein sequence ID" value="MFD6792628.1"/>
    <property type="molecule type" value="Genomic_DNA"/>
</dbReference>